<dbReference type="Pfam" id="PF12705">
    <property type="entry name" value="PDDEXK_1"/>
    <property type="match status" value="1"/>
</dbReference>
<protein>
    <recommendedName>
        <fullName evidence="1">PD-(D/E)XK endonuclease-like domain-containing protein</fullName>
    </recommendedName>
</protein>
<dbReference type="AlphaFoldDB" id="A0A1F6CRJ1"/>
<accession>A0A1F6CRJ1</accession>
<dbReference type="EMBL" id="MFKW01000020">
    <property type="protein sequence ID" value="OGG51621.1"/>
    <property type="molecule type" value="Genomic_DNA"/>
</dbReference>
<sequence>MISQNHMKRKARSKRALPIQHWSHSSLMSFLRNPLAWYKRYVEKVYDTPSGPASFVGRAGHVALQHYYGGIEKNGAVELGLEYLRNVPDFEIRFGKLESRAAKKKKRLSMEREYLQAMYFYLERPPKHTVLGVEVVATAEVEGLPLPLKAISDLVVESKGNRGAVDVVDHKFVEHFSASRAQKTLFVIQAIFNYYTVREKYGKPVKRFIIYECRKRKNFDGSGQMRKYVIDFANCKEEFVLFHRLLKDATAEISRERLYLPNPSDMFEGENSFDIYKLGLLE</sequence>
<evidence type="ECO:0000259" key="1">
    <source>
        <dbReference type="Pfam" id="PF12705"/>
    </source>
</evidence>
<name>A0A1F6CRJ1_9BACT</name>
<evidence type="ECO:0000313" key="3">
    <source>
        <dbReference type="Proteomes" id="UP000176445"/>
    </source>
</evidence>
<gene>
    <name evidence="2" type="ORF">A2704_02445</name>
</gene>
<feature type="domain" description="PD-(D/E)XK endonuclease-like" evidence="1">
    <location>
        <begin position="21"/>
        <end position="264"/>
    </location>
</feature>
<evidence type="ECO:0000313" key="2">
    <source>
        <dbReference type="EMBL" id="OGG51621.1"/>
    </source>
</evidence>
<proteinExistence type="predicted"/>
<reference evidence="2 3" key="1">
    <citation type="journal article" date="2016" name="Nat. Commun.">
        <title>Thousands of microbial genomes shed light on interconnected biogeochemical processes in an aquifer system.</title>
        <authorList>
            <person name="Anantharaman K."/>
            <person name="Brown C.T."/>
            <person name="Hug L.A."/>
            <person name="Sharon I."/>
            <person name="Castelle C.J."/>
            <person name="Probst A.J."/>
            <person name="Thomas B.C."/>
            <person name="Singh A."/>
            <person name="Wilkins M.J."/>
            <person name="Karaoz U."/>
            <person name="Brodie E.L."/>
            <person name="Williams K.H."/>
            <person name="Hubbard S.S."/>
            <person name="Banfield J.F."/>
        </authorList>
    </citation>
    <scope>NUCLEOTIDE SEQUENCE [LARGE SCALE GENOMIC DNA]</scope>
</reference>
<dbReference type="InterPro" id="IPR038726">
    <property type="entry name" value="PDDEXK_AddAB-type"/>
</dbReference>
<organism evidence="2 3">
    <name type="scientific">Candidatus Kaiserbacteria bacterium RIFCSPHIGHO2_01_FULL_54_36b</name>
    <dbReference type="NCBI Taxonomy" id="1798483"/>
    <lineage>
        <taxon>Bacteria</taxon>
        <taxon>Candidatus Kaiseribacteriota</taxon>
    </lineage>
</organism>
<comment type="caution">
    <text evidence="2">The sequence shown here is derived from an EMBL/GenBank/DDBJ whole genome shotgun (WGS) entry which is preliminary data.</text>
</comment>
<dbReference type="Proteomes" id="UP000176445">
    <property type="component" value="Unassembled WGS sequence"/>
</dbReference>